<dbReference type="GO" id="GO:0004106">
    <property type="term" value="F:chorismate mutase activity"/>
    <property type="evidence" value="ECO:0007669"/>
    <property type="project" value="TreeGrafter"/>
</dbReference>
<gene>
    <name evidence="1" type="ORF">METZ01_LOCUS292874</name>
</gene>
<dbReference type="PANTHER" id="PTHR21164:SF0">
    <property type="entry name" value="CHORISMATE MUTASE AROH"/>
    <property type="match status" value="1"/>
</dbReference>
<dbReference type="Pfam" id="PF07736">
    <property type="entry name" value="CM_1"/>
    <property type="match status" value="1"/>
</dbReference>
<dbReference type="AlphaFoldDB" id="A0A382LTS0"/>
<dbReference type="PIRSF" id="PIRSF005965">
    <property type="entry name" value="Chor_mut_AroH"/>
    <property type="match status" value="1"/>
</dbReference>
<dbReference type="Gene3D" id="3.30.1330.40">
    <property type="entry name" value="RutC-like"/>
    <property type="match status" value="1"/>
</dbReference>
<protein>
    <recommendedName>
        <fullName evidence="2">Chorismate mutase domain-containing protein</fullName>
    </recommendedName>
</protein>
<organism evidence="1">
    <name type="scientific">marine metagenome</name>
    <dbReference type="NCBI Taxonomy" id="408172"/>
    <lineage>
        <taxon>unclassified sequences</taxon>
        <taxon>metagenomes</taxon>
        <taxon>ecological metagenomes</taxon>
    </lineage>
</organism>
<evidence type="ECO:0000313" key="1">
    <source>
        <dbReference type="EMBL" id="SVC40020.1"/>
    </source>
</evidence>
<dbReference type="PANTHER" id="PTHR21164">
    <property type="entry name" value="CHORISMATE MUTASE"/>
    <property type="match status" value="1"/>
</dbReference>
<accession>A0A382LTS0</accession>
<sequence>MSKVRGIRGATTVNTNTRPEVIQATQEMLSSIVDKNELSTDDIAAAIFTTTEDIDCEFPAYAARMMGWEYVALLDNTQMKVSHSLELCIRVLLLVNTDVPANQLQNIYLHQAVNLRNKKIPGF</sequence>
<dbReference type="NCBIfam" id="TIGR01796">
    <property type="entry name" value="CM_mono_aroH"/>
    <property type="match status" value="1"/>
</dbReference>
<dbReference type="GO" id="GO:0046417">
    <property type="term" value="P:chorismate metabolic process"/>
    <property type="evidence" value="ECO:0007669"/>
    <property type="project" value="TreeGrafter"/>
</dbReference>
<evidence type="ECO:0008006" key="2">
    <source>
        <dbReference type="Google" id="ProtNLM"/>
    </source>
</evidence>
<dbReference type="SUPFAM" id="SSF55298">
    <property type="entry name" value="YjgF-like"/>
    <property type="match status" value="1"/>
</dbReference>
<name>A0A382LTS0_9ZZZZ</name>
<dbReference type="CDD" id="cd02185">
    <property type="entry name" value="AroH"/>
    <property type="match status" value="1"/>
</dbReference>
<dbReference type="EMBL" id="UINC01089166">
    <property type="protein sequence ID" value="SVC40020.1"/>
    <property type="molecule type" value="Genomic_DNA"/>
</dbReference>
<dbReference type="InterPro" id="IPR035959">
    <property type="entry name" value="RutC-like_sf"/>
</dbReference>
<reference evidence="1" key="1">
    <citation type="submission" date="2018-05" db="EMBL/GenBank/DDBJ databases">
        <authorList>
            <person name="Lanie J.A."/>
            <person name="Ng W.-L."/>
            <person name="Kazmierczak K.M."/>
            <person name="Andrzejewski T.M."/>
            <person name="Davidsen T.M."/>
            <person name="Wayne K.J."/>
            <person name="Tettelin H."/>
            <person name="Glass J.I."/>
            <person name="Rusch D."/>
            <person name="Podicherti R."/>
            <person name="Tsui H.-C.T."/>
            <person name="Winkler M.E."/>
        </authorList>
    </citation>
    <scope>NUCLEOTIDE SEQUENCE</scope>
</reference>
<dbReference type="InterPro" id="IPR008243">
    <property type="entry name" value="Chorismate_mutase_AroH"/>
</dbReference>
<proteinExistence type="predicted"/>
<dbReference type="PROSITE" id="PS51167">
    <property type="entry name" value="CHORISMATE_MUT_1"/>
    <property type="match status" value="1"/>
</dbReference>